<evidence type="ECO:0000256" key="7">
    <source>
        <dbReference type="ARBA" id="ARBA00022989"/>
    </source>
</evidence>
<dbReference type="CDD" id="cd18548">
    <property type="entry name" value="ABC_6TM_Tm287_like"/>
    <property type="match status" value="1"/>
</dbReference>
<feature type="domain" description="ABC transmembrane type-1" evidence="11">
    <location>
        <begin position="17"/>
        <end position="298"/>
    </location>
</feature>
<evidence type="ECO:0000256" key="3">
    <source>
        <dbReference type="ARBA" id="ARBA00022475"/>
    </source>
</evidence>
<proteinExistence type="predicted"/>
<dbReference type="InterPro" id="IPR039421">
    <property type="entry name" value="Type_1_exporter"/>
</dbReference>
<dbReference type="SUPFAM" id="SSF90123">
    <property type="entry name" value="ABC transporter transmembrane region"/>
    <property type="match status" value="1"/>
</dbReference>
<sequence length="578" mass="64244">MYQTMIRYMGDNKKYAILSPLLVIIEVIVDVAIPYVMSLIIDQGIIKGNIDAIFKYGLMLIAMVIISFLTAVGSGYYATKASAGFSGNLRQALFENIQSFSFKNIDEFKVGSLVTRLTSDVQYVQQAFQMSIRIAIRAPLMFLFAFIMAFRQSTELAKYFMFVIPFLIIAIVYITRRAYKIFDKAFAKIDDLNLFVSENLNGIRVVKSFVKEDSQIDEFTKVSNGLRDDFVAATKLVSLTNPAMMLTTYVIVIILAWVGARMIIDGLLTTGVLMSLITYAIQIQISLMMLSMIMVMLTIAGNSHRRIKEVLDVQTDIKSKDNALATIKDGSIRFEDVDFSYLGDKNKPVLRDINLDIKSGDYVGIIGPTGSSKSTLVNMIARLYDVTSGAVKVGTVDVRDYDLYSLREDVAVVLQKNVLFSGTVRSNMKWANKDLDDETINRALEIAQAKDFVDAAGGLDAKVERGGSNFSGGQKQRLCIARAILKNPKILILDDSTSALDNNTEKNIINALNKIMPDMTKIIISQRITSLKSCDYIAVMNLGKIEALGTHDELLVTSKIYKDIAELSGKGGDFDERK</sequence>
<dbReference type="InterPro" id="IPR011527">
    <property type="entry name" value="ABC1_TM_dom"/>
</dbReference>
<dbReference type="EMBL" id="MBEW02000028">
    <property type="protein sequence ID" value="RDY20567.1"/>
    <property type="molecule type" value="Genomic_DNA"/>
</dbReference>
<accession>A0A371IJB0</accession>
<evidence type="ECO:0000256" key="9">
    <source>
        <dbReference type="SAM" id="Phobius"/>
    </source>
</evidence>
<dbReference type="GO" id="GO:0005524">
    <property type="term" value="F:ATP binding"/>
    <property type="evidence" value="ECO:0007669"/>
    <property type="project" value="UniProtKB-KW"/>
</dbReference>
<feature type="transmembrane region" description="Helical" evidence="9">
    <location>
        <begin position="53"/>
        <end position="78"/>
    </location>
</feature>
<keyword evidence="3" id="KW-1003">Cell membrane</keyword>
<feature type="transmembrane region" description="Helical" evidence="9">
    <location>
        <begin position="134"/>
        <end position="150"/>
    </location>
</feature>
<dbReference type="InterPro" id="IPR036640">
    <property type="entry name" value="ABC1_TM_sf"/>
</dbReference>
<evidence type="ECO:0000259" key="11">
    <source>
        <dbReference type="PROSITE" id="PS50929"/>
    </source>
</evidence>
<comment type="subcellular location">
    <subcellularLocation>
        <location evidence="1">Cell membrane</location>
        <topology evidence="1">Multi-pass membrane protein</topology>
    </subcellularLocation>
</comment>
<dbReference type="RefSeq" id="WP_068912216.1">
    <property type="nucleotide sequence ID" value="NZ_MBEW02000028.1"/>
</dbReference>
<dbReference type="InterPro" id="IPR027417">
    <property type="entry name" value="P-loop_NTPase"/>
</dbReference>
<dbReference type="SUPFAM" id="SSF52540">
    <property type="entry name" value="P-loop containing nucleoside triphosphate hydrolases"/>
    <property type="match status" value="1"/>
</dbReference>
<dbReference type="PROSITE" id="PS50893">
    <property type="entry name" value="ABC_TRANSPORTER_2"/>
    <property type="match status" value="1"/>
</dbReference>
<dbReference type="Gene3D" id="1.20.1560.10">
    <property type="entry name" value="ABC transporter type 1, transmembrane domain"/>
    <property type="match status" value="1"/>
</dbReference>
<dbReference type="STRING" id="1871336.BBG48_09005"/>
<gene>
    <name evidence="12" type="ORF">BBG48_009325</name>
</gene>
<evidence type="ECO:0000256" key="6">
    <source>
        <dbReference type="ARBA" id="ARBA00022840"/>
    </source>
</evidence>
<evidence type="ECO:0000313" key="13">
    <source>
        <dbReference type="Proteomes" id="UP000093352"/>
    </source>
</evidence>
<dbReference type="PROSITE" id="PS00211">
    <property type="entry name" value="ABC_TRANSPORTER_1"/>
    <property type="match status" value="1"/>
</dbReference>
<evidence type="ECO:0000256" key="5">
    <source>
        <dbReference type="ARBA" id="ARBA00022741"/>
    </source>
</evidence>
<keyword evidence="7 9" id="KW-1133">Transmembrane helix</keyword>
<evidence type="ECO:0000256" key="8">
    <source>
        <dbReference type="ARBA" id="ARBA00023136"/>
    </source>
</evidence>
<dbReference type="PROSITE" id="PS50929">
    <property type="entry name" value="ABC_TM1F"/>
    <property type="match status" value="1"/>
</dbReference>
<keyword evidence="8 9" id="KW-0472">Membrane</keyword>
<dbReference type="AlphaFoldDB" id="A0A371IJB0"/>
<evidence type="ECO:0000256" key="2">
    <source>
        <dbReference type="ARBA" id="ARBA00022448"/>
    </source>
</evidence>
<organism evidence="12 13">
    <name type="scientific">Criibacterium bergeronii</name>
    <dbReference type="NCBI Taxonomy" id="1871336"/>
    <lineage>
        <taxon>Bacteria</taxon>
        <taxon>Bacillati</taxon>
        <taxon>Bacillota</taxon>
        <taxon>Clostridia</taxon>
        <taxon>Peptostreptococcales</taxon>
        <taxon>Filifactoraceae</taxon>
        <taxon>Criibacterium</taxon>
    </lineage>
</organism>
<dbReference type="InterPro" id="IPR017871">
    <property type="entry name" value="ABC_transporter-like_CS"/>
</dbReference>
<dbReference type="Pfam" id="PF00664">
    <property type="entry name" value="ABC_membrane"/>
    <property type="match status" value="1"/>
</dbReference>
<feature type="transmembrane region" description="Helical" evidence="9">
    <location>
        <begin position="21"/>
        <end position="41"/>
    </location>
</feature>
<comment type="caution">
    <text evidence="12">The sequence shown here is derived from an EMBL/GenBank/DDBJ whole genome shotgun (WGS) entry which is preliminary data.</text>
</comment>
<dbReference type="Gene3D" id="3.40.50.300">
    <property type="entry name" value="P-loop containing nucleotide triphosphate hydrolases"/>
    <property type="match status" value="1"/>
</dbReference>
<feature type="domain" description="ABC transporter" evidence="10">
    <location>
        <begin position="332"/>
        <end position="567"/>
    </location>
</feature>
<dbReference type="FunFam" id="3.40.50.300:FF:000221">
    <property type="entry name" value="Multidrug ABC transporter ATP-binding protein"/>
    <property type="match status" value="1"/>
</dbReference>
<dbReference type="InterPro" id="IPR003593">
    <property type="entry name" value="AAA+_ATPase"/>
</dbReference>
<dbReference type="GO" id="GO:0016887">
    <property type="term" value="F:ATP hydrolysis activity"/>
    <property type="evidence" value="ECO:0007669"/>
    <property type="project" value="InterPro"/>
</dbReference>
<feature type="transmembrane region" description="Helical" evidence="9">
    <location>
        <begin position="276"/>
        <end position="299"/>
    </location>
</feature>
<evidence type="ECO:0000313" key="12">
    <source>
        <dbReference type="EMBL" id="RDY20567.1"/>
    </source>
</evidence>
<dbReference type="GO" id="GO:0005886">
    <property type="term" value="C:plasma membrane"/>
    <property type="evidence" value="ECO:0007669"/>
    <property type="project" value="UniProtKB-SubCell"/>
</dbReference>
<protein>
    <submittedName>
        <fullName evidence="12">ABC transporter ATP-binding protein</fullName>
    </submittedName>
</protein>
<dbReference type="GO" id="GO:0015421">
    <property type="term" value="F:ABC-type oligopeptide transporter activity"/>
    <property type="evidence" value="ECO:0007669"/>
    <property type="project" value="TreeGrafter"/>
</dbReference>
<keyword evidence="6 12" id="KW-0067">ATP-binding</keyword>
<dbReference type="PANTHER" id="PTHR43394:SF1">
    <property type="entry name" value="ATP-BINDING CASSETTE SUB-FAMILY B MEMBER 10, MITOCHONDRIAL"/>
    <property type="match status" value="1"/>
</dbReference>
<keyword evidence="4 9" id="KW-0812">Transmembrane</keyword>
<dbReference type="SMART" id="SM00382">
    <property type="entry name" value="AAA"/>
    <property type="match status" value="1"/>
</dbReference>
<reference evidence="12 13" key="1">
    <citation type="journal article" date="2016" name="Genome Announc.">
        <title>Draft Genome Sequence of Criibacterium bergeronii gen. nov., sp. nov., Strain CCRI-22567T, Isolated from a Vaginal Sample from a Woman with Bacterial Vaginosis.</title>
        <authorList>
            <person name="Maheux A.F."/>
            <person name="Berube E."/>
            <person name="Boudreau D.K."/>
            <person name="Raymond F."/>
            <person name="Corbeil J."/>
            <person name="Roy P.H."/>
            <person name="Boissinot M."/>
            <person name="Omar R.F."/>
        </authorList>
    </citation>
    <scope>NUCLEOTIDE SEQUENCE [LARGE SCALE GENOMIC DNA]</scope>
    <source>
        <strain evidence="12 13">CCRI-22567</strain>
    </source>
</reference>
<feature type="transmembrane region" description="Helical" evidence="9">
    <location>
        <begin position="243"/>
        <end position="264"/>
    </location>
</feature>
<feature type="transmembrane region" description="Helical" evidence="9">
    <location>
        <begin position="156"/>
        <end position="174"/>
    </location>
</feature>
<dbReference type="Pfam" id="PF00005">
    <property type="entry name" value="ABC_tran"/>
    <property type="match status" value="1"/>
</dbReference>
<evidence type="ECO:0000259" key="10">
    <source>
        <dbReference type="PROSITE" id="PS50893"/>
    </source>
</evidence>
<evidence type="ECO:0000256" key="4">
    <source>
        <dbReference type="ARBA" id="ARBA00022692"/>
    </source>
</evidence>
<keyword evidence="13" id="KW-1185">Reference proteome</keyword>
<name>A0A371IJB0_9FIRM</name>
<dbReference type="Proteomes" id="UP000093352">
    <property type="component" value="Unassembled WGS sequence"/>
</dbReference>
<evidence type="ECO:0000256" key="1">
    <source>
        <dbReference type="ARBA" id="ARBA00004651"/>
    </source>
</evidence>
<dbReference type="PANTHER" id="PTHR43394">
    <property type="entry name" value="ATP-DEPENDENT PERMEASE MDL1, MITOCHONDRIAL"/>
    <property type="match status" value="1"/>
</dbReference>
<keyword evidence="5" id="KW-0547">Nucleotide-binding</keyword>
<dbReference type="InterPro" id="IPR003439">
    <property type="entry name" value="ABC_transporter-like_ATP-bd"/>
</dbReference>
<keyword evidence="2" id="KW-0813">Transport</keyword>